<dbReference type="InterPro" id="IPR003660">
    <property type="entry name" value="HAMP_dom"/>
</dbReference>
<dbReference type="SUPFAM" id="SSF81606">
    <property type="entry name" value="PP2C-like"/>
    <property type="match status" value="1"/>
</dbReference>
<reference evidence="6" key="1">
    <citation type="submission" date="2019-05" db="EMBL/GenBank/DDBJ databases">
        <title>Methanoculleus sp. FWC-SCC1, a methanogenic archaeon isolated from deep marine cold seep.</title>
        <authorList>
            <person name="Chen Y.-W."/>
            <person name="Chen S.-C."/>
            <person name="Teng N.-H."/>
            <person name="Lai M.-C."/>
        </authorList>
    </citation>
    <scope>NUCLEOTIDE SEQUENCE</scope>
    <source>
        <strain evidence="6">FWC-SCC1</strain>
    </source>
</reference>
<dbReference type="InterPro" id="IPR052016">
    <property type="entry name" value="Bact_Sigma-Reg"/>
</dbReference>
<keyword evidence="3" id="KW-0472">Membrane</keyword>
<dbReference type="PROSITE" id="PS51746">
    <property type="entry name" value="PPM_2"/>
    <property type="match status" value="1"/>
</dbReference>
<protein>
    <submittedName>
        <fullName evidence="6">HAMP domain-containing protein</fullName>
    </submittedName>
</protein>
<evidence type="ECO:0000256" key="1">
    <source>
        <dbReference type="ARBA" id="ARBA00022801"/>
    </source>
</evidence>
<dbReference type="Pfam" id="PF07228">
    <property type="entry name" value="SpoIIE"/>
    <property type="match status" value="1"/>
</dbReference>
<evidence type="ECO:0000256" key="2">
    <source>
        <dbReference type="SAM" id="Coils"/>
    </source>
</evidence>
<dbReference type="InterPro" id="IPR001932">
    <property type="entry name" value="PPM-type_phosphatase-like_dom"/>
</dbReference>
<dbReference type="EMBL" id="VCYH01000001">
    <property type="protein sequence ID" value="MDN7023762.1"/>
    <property type="molecule type" value="Genomic_DNA"/>
</dbReference>
<dbReference type="SMART" id="SM00331">
    <property type="entry name" value="PP2C_SIG"/>
    <property type="match status" value="1"/>
</dbReference>
<evidence type="ECO:0000313" key="6">
    <source>
        <dbReference type="EMBL" id="MDN7023762.1"/>
    </source>
</evidence>
<organism evidence="6 7">
    <name type="scientific">Methanoculleus frigidifontis</name>
    <dbReference type="NCBI Taxonomy" id="2584085"/>
    <lineage>
        <taxon>Archaea</taxon>
        <taxon>Methanobacteriati</taxon>
        <taxon>Methanobacteriota</taxon>
        <taxon>Stenosarchaea group</taxon>
        <taxon>Methanomicrobia</taxon>
        <taxon>Methanomicrobiales</taxon>
        <taxon>Methanomicrobiaceae</taxon>
        <taxon>Methanoculleus</taxon>
    </lineage>
</organism>
<dbReference type="PROSITE" id="PS50885">
    <property type="entry name" value="HAMP"/>
    <property type="match status" value="1"/>
</dbReference>
<comment type="caution">
    <text evidence="6">The sequence shown here is derived from an EMBL/GenBank/DDBJ whole genome shotgun (WGS) entry which is preliminary data.</text>
</comment>
<keyword evidence="3" id="KW-0812">Transmembrane</keyword>
<dbReference type="CDD" id="cd06225">
    <property type="entry name" value="HAMP"/>
    <property type="match status" value="1"/>
</dbReference>
<dbReference type="PANTHER" id="PTHR43156">
    <property type="entry name" value="STAGE II SPORULATION PROTEIN E-RELATED"/>
    <property type="match status" value="1"/>
</dbReference>
<feature type="domain" description="PPM-type phosphatase" evidence="5">
    <location>
        <begin position="423"/>
        <end position="635"/>
    </location>
</feature>
<dbReference type="PANTHER" id="PTHR43156:SF2">
    <property type="entry name" value="STAGE II SPORULATION PROTEIN E"/>
    <property type="match status" value="1"/>
</dbReference>
<feature type="transmembrane region" description="Helical" evidence="3">
    <location>
        <begin position="20"/>
        <end position="41"/>
    </location>
</feature>
<feature type="coiled-coil region" evidence="2">
    <location>
        <begin position="380"/>
        <end position="407"/>
    </location>
</feature>
<keyword evidence="1" id="KW-0378">Hydrolase</keyword>
<sequence length="637" mass="68094">MRTAGRRDPEMPARSIRSVLAVSVALIIIAVVGLVLAVSYLQASGDAVRQYDTLREYTEQNGIGAVRLVDKGLALVDDDLNPPMEEGLGEFADAYRAAGGDPSAIDLAALRDELAPAFPGDLDLYIIDADGTIRFSTVPDVIGVDFRQFPAFYSRLTAIREGDAFAADRVVRSIEDAGDLNVSGRLRKFAYLPTPDHRYVLELGIDAPEFADVRSHLSYADTVRTLLQNNPDLAAVSIIDVYGNVVAGTGVGEIAGAGVMDVLADRTSATSEDPAGRTTTRRVFVDLHDPAAVTDGSVVLELVFDHSRIDAIGQHLLVLYSVIGLAAALLGIGLAVWLSRSVGAAVGAVIDDADRIAGGDLDHTVRGLNTTEFVRLGGSINRMVQRIREYSEEIERKESELRIAADIQTAFLPRSVPQPRGCEVAAFTLPAKEVGGDFYDFFGQGEGRCALVIADVAGKGVPAALYMALSRTAVRTVARWCRVPAETIRRANNTVIEDAGSVSFVTLFYAVVDERARTLTYVNAGHNPPILRRADGTYETLEPTGPVIGFLEDMDYGEVTLPLLPGDLLVLYTDGVTEAESESGGMLGEDRLRAVVEEAADLSAGAVADAIRDAVAAFAGEAPQFDDITVVVLRVIE</sequence>
<dbReference type="Gene3D" id="6.10.340.10">
    <property type="match status" value="1"/>
</dbReference>
<name>A0ABT8M752_9EURY</name>
<proteinExistence type="predicted"/>
<dbReference type="InterPro" id="IPR036457">
    <property type="entry name" value="PPM-type-like_dom_sf"/>
</dbReference>
<keyword evidence="3" id="KW-1133">Transmembrane helix</keyword>
<evidence type="ECO:0000256" key="3">
    <source>
        <dbReference type="SAM" id="Phobius"/>
    </source>
</evidence>
<keyword evidence="2" id="KW-0175">Coiled coil</keyword>
<dbReference type="RefSeq" id="WP_301662815.1">
    <property type="nucleotide sequence ID" value="NZ_VCYH01000001.1"/>
</dbReference>
<dbReference type="Gene3D" id="3.60.40.10">
    <property type="entry name" value="PPM-type phosphatase domain"/>
    <property type="match status" value="1"/>
</dbReference>
<feature type="transmembrane region" description="Helical" evidence="3">
    <location>
        <begin position="317"/>
        <end position="338"/>
    </location>
</feature>
<keyword evidence="7" id="KW-1185">Reference proteome</keyword>
<evidence type="ECO:0000259" key="4">
    <source>
        <dbReference type="PROSITE" id="PS50885"/>
    </source>
</evidence>
<dbReference type="SMART" id="SM00304">
    <property type="entry name" value="HAMP"/>
    <property type="match status" value="1"/>
</dbReference>
<dbReference type="Pfam" id="PF00672">
    <property type="entry name" value="HAMP"/>
    <property type="match status" value="1"/>
</dbReference>
<gene>
    <name evidence="6" type="ORF">FGU65_02430</name>
</gene>
<dbReference type="Proteomes" id="UP001168338">
    <property type="component" value="Unassembled WGS sequence"/>
</dbReference>
<feature type="domain" description="HAMP" evidence="4">
    <location>
        <begin position="340"/>
        <end position="392"/>
    </location>
</feature>
<evidence type="ECO:0000259" key="5">
    <source>
        <dbReference type="PROSITE" id="PS51746"/>
    </source>
</evidence>
<accession>A0ABT8M752</accession>
<evidence type="ECO:0000313" key="7">
    <source>
        <dbReference type="Proteomes" id="UP001168338"/>
    </source>
</evidence>